<evidence type="ECO:0000313" key="1">
    <source>
        <dbReference type="EMBL" id="EQA43444.1"/>
    </source>
</evidence>
<dbReference type="EMBL" id="AHMO02000011">
    <property type="protein sequence ID" value="EQA43444.1"/>
    <property type="molecule type" value="Genomic_DNA"/>
</dbReference>
<gene>
    <name evidence="1" type="ORF">LEP1GSC050_1594</name>
</gene>
<dbReference type="InterPro" id="IPR005560">
    <property type="entry name" value="Csp_YhjQ"/>
</dbReference>
<sequence length="159" mass="17012">MKSKLTRTEFFSTAGATLLTLGSLSEVFSKEHDHSQKKGQVKKKIEGKSTQLTSAILTSGECVVRGELCIAMCIDALSSGQSEMADCLKSVEETVALCNAFIKLGSLNSTSSKKVAAICLNVCESCAKQCDKHADHHEECKACAEACRACIVEFKKLAA</sequence>
<accession>T0G9D3</accession>
<dbReference type="RefSeq" id="WP_010569998.1">
    <property type="nucleotide sequence ID" value="NZ_AHMO02000011.1"/>
</dbReference>
<dbReference type="PANTHER" id="PTHR37310">
    <property type="entry name" value="CYTOPLASMIC PROTEIN-RELATED"/>
    <property type="match status" value="1"/>
</dbReference>
<dbReference type="PANTHER" id="PTHR37310:SF1">
    <property type="entry name" value="CYTOPLASMIC PROTEIN"/>
    <property type="match status" value="1"/>
</dbReference>
<keyword evidence="2" id="KW-1185">Reference proteome</keyword>
<comment type="caution">
    <text evidence="1">The sequence shown here is derived from an EMBL/GenBank/DDBJ whole genome shotgun (WGS) entry which is preliminary data.</text>
</comment>
<proteinExistence type="predicted"/>
<dbReference type="STRING" id="1049789.LEP1GSC050_1594"/>
<reference evidence="1" key="1">
    <citation type="submission" date="2013-05" db="EMBL/GenBank/DDBJ databases">
        <authorList>
            <person name="Harkins D.M."/>
            <person name="Durkin A.S."/>
            <person name="Brinkac L.M."/>
            <person name="Haft D.H."/>
            <person name="Selengut J.D."/>
            <person name="Sanka R."/>
            <person name="DePew J."/>
            <person name="Purushe J."/>
            <person name="Hartskeerl R.A."/>
            <person name="Ahmed A."/>
            <person name="van der Linden H."/>
            <person name="Goris M.G.A."/>
            <person name="Vinetz J.M."/>
            <person name="Sutton G.G."/>
            <person name="Nierman W.C."/>
            <person name="Fouts D.E."/>
        </authorList>
    </citation>
    <scope>NUCLEOTIDE SEQUENCE [LARGE SCALE GENOMIC DNA]</scope>
    <source>
        <strain evidence="1">5399</strain>
    </source>
</reference>
<protein>
    <submittedName>
        <fullName evidence="1">Twin-arginine translocation signal/Cys-rich four helix bundle protein</fullName>
    </submittedName>
</protein>
<organism evidence="1 2">
    <name type="scientific">Leptospira broomii serovar Hurstbridge str. 5399</name>
    <dbReference type="NCBI Taxonomy" id="1049789"/>
    <lineage>
        <taxon>Bacteria</taxon>
        <taxon>Pseudomonadati</taxon>
        <taxon>Spirochaetota</taxon>
        <taxon>Spirochaetia</taxon>
        <taxon>Leptospirales</taxon>
        <taxon>Leptospiraceae</taxon>
        <taxon>Leptospira</taxon>
    </lineage>
</organism>
<evidence type="ECO:0000313" key="2">
    <source>
        <dbReference type="Proteomes" id="UP000015454"/>
    </source>
</evidence>
<dbReference type="Proteomes" id="UP000015454">
    <property type="component" value="Unassembled WGS sequence"/>
</dbReference>
<dbReference type="AlphaFoldDB" id="T0G9D3"/>
<dbReference type="Gene3D" id="1.20.1270.360">
    <property type="match status" value="1"/>
</dbReference>
<dbReference type="Pfam" id="PF03860">
    <property type="entry name" value="Csp"/>
    <property type="match status" value="1"/>
</dbReference>
<dbReference type="NCBIfam" id="TIGR04401">
    <property type="entry name" value="TAT_Cys_rich"/>
    <property type="match status" value="1"/>
</dbReference>
<dbReference type="InterPro" id="IPR030913">
    <property type="entry name" value="Csp1_Cys_rich"/>
</dbReference>
<name>T0G9D3_9LEPT</name>
<dbReference type="OrthoDB" id="5396211at2"/>